<evidence type="ECO:0000256" key="3">
    <source>
        <dbReference type="ARBA" id="ARBA00022475"/>
    </source>
</evidence>
<evidence type="ECO:0000256" key="2">
    <source>
        <dbReference type="ARBA" id="ARBA00022448"/>
    </source>
</evidence>
<dbReference type="Pfam" id="PF02386">
    <property type="entry name" value="TrkH"/>
    <property type="match status" value="1"/>
</dbReference>
<evidence type="ECO:0000256" key="5">
    <source>
        <dbReference type="ARBA" id="ARBA00022692"/>
    </source>
</evidence>
<sequence>MFRFRKKILTTTQIIAYGFFITIIIGALLLMLPISSKSGEWTNWVDALFTATTSVCVTGLTTVSTLDHWNFFGHLVILVLIQFGGLGIVTFATAMLLILGKRITLRERMLIQDAYNLDTLRGLVKLTKKIMKGTFIVEGIGAILYCFAFVPQFKFVNGFQKSVFLSVSAFSNAGMDLLGNNSLEFYRGNLLINVVTMTLIILGGLGFPVWWDCIRIARYQRKQRKPIGELIRKFELHSKIVFTVTAFLILGGFVLILLIEWNNPDTLGKLSWWEKGLAAMFQSVTLRTAGFFTIPQNAFHDASSFVFLILMFIGGSPSGTAGGVKTVTVAMLCLAAWSVVKGRKDTEVFHRKIKSWYIKKGLAVVLISFTAMMVTAMLLLIIEEKPFLDILYEAASAIGTVGLTRNITGTLSTAGKLIVICAMYLGRIGPITMALFFNTKKVKTGGRTLPEERIIVG</sequence>
<dbReference type="GO" id="GO:0005886">
    <property type="term" value="C:plasma membrane"/>
    <property type="evidence" value="ECO:0007669"/>
    <property type="project" value="UniProtKB-SubCell"/>
</dbReference>
<feature type="transmembrane region" description="Helical" evidence="10">
    <location>
        <begin position="320"/>
        <end position="340"/>
    </location>
</feature>
<dbReference type="EMBL" id="FOHN01000003">
    <property type="protein sequence ID" value="SES76930.1"/>
    <property type="molecule type" value="Genomic_DNA"/>
</dbReference>
<dbReference type="NCBIfam" id="TIGR00933">
    <property type="entry name" value="2a38"/>
    <property type="match status" value="1"/>
</dbReference>
<keyword evidence="8" id="KW-0406">Ion transport</keyword>
<dbReference type="PANTHER" id="PTHR32024:SF1">
    <property type="entry name" value="KTR SYSTEM POTASSIUM UPTAKE PROTEIN B"/>
    <property type="match status" value="1"/>
</dbReference>
<keyword evidence="7 10" id="KW-1133">Transmembrane helix</keyword>
<keyword evidence="6" id="KW-0630">Potassium</keyword>
<keyword evidence="12" id="KW-1185">Reference proteome</keyword>
<gene>
    <name evidence="11" type="ORF">SAMN04487772_10312</name>
</gene>
<feature type="transmembrane region" description="Helical" evidence="10">
    <location>
        <begin position="190"/>
        <end position="211"/>
    </location>
</feature>
<reference evidence="11 12" key="1">
    <citation type="submission" date="2016-10" db="EMBL/GenBank/DDBJ databases">
        <authorList>
            <person name="de Groot N.N."/>
        </authorList>
    </citation>
    <scope>NUCLEOTIDE SEQUENCE [LARGE SCALE GENOMIC DNA]</scope>
    <source>
        <strain evidence="11 12">DSM 1801</strain>
    </source>
</reference>
<keyword evidence="4" id="KW-0633">Potassium transport</keyword>
<dbReference type="InterPro" id="IPR004772">
    <property type="entry name" value="TrkH"/>
</dbReference>
<dbReference type="GO" id="GO:0015379">
    <property type="term" value="F:potassium:chloride symporter activity"/>
    <property type="evidence" value="ECO:0007669"/>
    <property type="project" value="InterPro"/>
</dbReference>
<feature type="transmembrane region" description="Helical" evidence="10">
    <location>
        <begin position="240"/>
        <end position="259"/>
    </location>
</feature>
<feature type="transmembrane region" description="Helical" evidence="10">
    <location>
        <begin position="135"/>
        <end position="153"/>
    </location>
</feature>
<proteinExistence type="predicted"/>
<organism evidence="11 12">
    <name type="scientific">[Clostridium] polysaccharolyticum</name>
    <dbReference type="NCBI Taxonomy" id="29364"/>
    <lineage>
        <taxon>Bacteria</taxon>
        <taxon>Bacillati</taxon>
        <taxon>Bacillota</taxon>
        <taxon>Clostridia</taxon>
        <taxon>Lachnospirales</taxon>
        <taxon>Lachnospiraceae</taxon>
    </lineage>
</organism>
<feature type="transmembrane region" description="Helical" evidence="10">
    <location>
        <begin position="72"/>
        <end position="99"/>
    </location>
</feature>
<dbReference type="RefSeq" id="WP_242939656.1">
    <property type="nucleotide sequence ID" value="NZ_FOHN01000003.1"/>
</dbReference>
<feature type="transmembrane region" description="Helical" evidence="10">
    <location>
        <begin position="14"/>
        <end position="32"/>
    </location>
</feature>
<keyword evidence="5 10" id="KW-0812">Transmembrane</keyword>
<evidence type="ECO:0000313" key="12">
    <source>
        <dbReference type="Proteomes" id="UP000199800"/>
    </source>
</evidence>
<dbReference type="Proteomes" id="UP000199800">
    <property type="component" value="Unassembled WGS sequence"/>
</dbReference>
<name>A0A1H9Z795_9FIRM</name>
<feature type="transmembrane region" description="Helical" evidence="10">
    <location>
        <begin position="417"/>
        <end position="437"/>
    </location>
</feature>
<evidence type="ECO:0000256" key="10">
    <source>
        <dbReference type="SAM" id="Phobius"/>
    </source>
</evidence>
<dbReference type="InterPro" id="IPR003445">
    <property type="entry name" value="Cat_transpt"/>
</dbReference>
<feature type="transmembrane region" description="Helical" evidence="10">
    <location>
        <begin position="361"/>
        <end position="382"/>
    </location>
</feature>
<keyword evidence="9 10" id="KW-0472">Membrane</keyword>
<dbReference type="PANTHER" id="PTHR32024">
    <property type="entry name" value="TRK SYSTEM POTASSIUM UPTAKE PROTEIN TRKG-RELATED"/>
    <property type="match status" value="1"/>
</dbReference>
<keyword evidence="3" id="KW-1003">Cell membrane</keyword>
<evidence type="ECO:0000256" key="4">
    <source>
        <dbReference type="ARBA" id="ARBA00022538"/>
    </source>
</evidence>
<keyword evidence="2" id="KW-0813">Transport</keyword>
<dbReference type="AlphaFoldDB" id="A0A1H9Z795"/>
<evidence type="ECO:0000256" key="6">
    <source>
        <dbReference type="ARBA" id="ARBA00022958"/>
    </source>
</evidence>
<accession>A0A1H9Z795</accession>
<comment type="subcellular location">
    <subcellularLocation>
        <location evidence="1">Cell membrane</location>
        <topology evidence="1">Multi-pass membrane protein</topology>
    </subcellularLocation>
</comment>
<evidence type="ECO:0000256" key="8">
    <source>
        <dbReference type="ARBA" id="ARBA00023065"/>
    </source>
</evidence>
<dbReference type="STRING" id="29364.SAMN04487772_10312"/>
<protein>
    <submittedName>
        <fullName evidence="11">Trk system potassium uptake protein TrkH</fullName>
    </submittedName>
</protein>
<evidence type="ECO:0000256" key="9">
    <source>
        <dbReference type="ARBA" id="ARBA00023136"/>
    </source>
</evidence>
<evidence type="ECO:0000256" key="1">
    <source>
        <dbReference type="ARBA" id="ARBA00004651"/>
    </source>
</evidence>
<evidence type="ECO:0000313" key="11">
    <source>
        <dbReference type="EMBL" id="SES76930.1"/>
    </source>
</evidence>
<evidence type="ECO:0000256" key="7">
    <source>
        <dbReference type="ARBA" id="ARBA00022989"/>
    </source>
</evidence>